<evidence type="ECO:0000313" key="2">
    <source>
        <dbReference type="Proteomes" id="UP000245626"/>
    </source>
</evidence>
<accession>A0ACD0NYY1</accession>
<proteinExistence type="predicted"/>
<organism evidence="1 2">
    <name type="scientific">Violaceomyces palustris</name>
    <dbReference type="NCBI Taxonomy" id="1673888"/>
    <lineage>
        <taxon>Eukaryota</taxon>
        <taxon>Fungi</taxon>
        <taxon>Dikarya</taxon>
        <taxon>Basidiomycota</taxon>
        <taxon>Ustilaginomycotina</taxon>
        <taxon>Ustilaginomycetes</taxon>
        <taxon>Violaceomycetales</taxon>
        <taxon>Violaceomycetaceae</taxon>
        <taxon>Violaceomyces</taxon>
    </lineage>
</organism>
<dbReference type="Proteomes" id="UP000245626">
    <property type="component" value="Unassembled WGS sequence"/>
</dbReference>
<evidence type="ECO:0000313" key="1">
    <source>
        <dbReference type="EMBL" id="PWN51098.1"/>
    </source>
</evidence>
<keyword evidence="2" id="KW-1185">Reference proteome</keyword>
<reference evidence="1 2" key="1">
    <citation type="journal article" date="2018" name="Mol. Biol. Evol.">
        <title>Broad Genomic Sampling Reveals a Smut Pathogenic Ancestry of the Fungal Clade Ustilaginomycotina.</title>
        <authorList>
            <person name="Kijpornyongpan T."/>
            <person name="Mondo S.J."/>
            <person name="Barry K."/>
            <person name="Sandor L."/>
            <person name="Lee J."/>
            <person name="Lipzen A."/>
            <person name="Pangilinan J."/>
            <person name="LaButti K."/>
            <person name="Hainaut M."/>
            <person name="Henrissat B."/>
            <person name="Grigoriev I.V."/>
            <person name="Spatafora J.W."/>
            <person name="Aime M.C."/>
        </authorList>
    </citation>
    <scope>NUCLEOTIDE SEQUENCE [LARGE SCALE GENOMIC DNA]</scope>
    <source>
        <strain evidence="1 2">SA 807</strain>
    </source>
</reference>
<gene>
    <name evidence="1" type="ORF">IE53DRAFT_386562</name>
</gene>
<protein>
    <submittedName>
        <fullName evidence="1">Uncharacterized protein</fullName>
    </submittedName>
</protein>
<dbReference type="EMBL" id="KZ819871">
    <property type="protein sequence ID" value="PWN51098.1"/>
    <property type="molecule type" value="Genomic_DNA"/>
</dbReference>
<sequence length="257" mass="27895">MTTNFTLAPPLPLSGGPLHPSTPYPSPTLGFKLDPIVSPPIQKTKAAWQGFTSISLPPPFSRYSLLHPESSYPLEDVRESRVSNGTLSVVSRHSKNPGGSRSALLSDDGPKDGVQVNPRKGLRLGSQKNFSSKPSSSSFSSPTSPTSLSTTKMTAGTLTNHQKPAQDPCRFVGDSKAIPWIPHLPIDVLRVRDADDALEDFLPQIVKDGNVNCISFAVNKVSSHPYPSTPQRFDLSNKLCPNPVRTTSFQGRRVERK</sequence>
<name>A0ACD0NYY1_9BASI</name>